<dbReference type="OMA" id="MAGSNEY"/>
<keyword evidence="4 7" id="KW-0418">Kinase</keyword>
<dbReference type="VEuPathDB" id="FungiDB:SPRG_07842"/>
<dbReference type="GeneID" id="24130092"/>
<dbReference type="GO" id="GO:0005634">
    <property type="term" value="C:nucleus"/>
    <property type="evidence" value="ECO:0007669"/>
    <property type="project" value="TreeGrafter"/>
</dbReference>
<keyword evidence="3" id="KW-0547">Nucleotide-binding</keyword>
<keyword evidence="8" id="KW-1185">Reference proteome</keyword>
<evidence type="ECO:0000256" key="2">
    <source>
        <dbReference type="ARBA" id="ARBA00022679"/>
    </source>
</evidence>
<dbReference type="PROSITE" id="PS50011">
    <property type="entry name" value="PROTEIN_KINASE_DOM"/>
    <property type="match status" value="1"/>
</dbReference>
<dbReference type="RefSeq" id="XP_012202224.1">
    <property type="nucleotide sequence ID" value="XM_012346834.1"/>
</dbReference>
<gene>
    <name evidence="7" type="ORF">SPRG_07842</name>
</gene>
<evidence type="ECO:0000256" key="3">
    <source>
        <dbReference type="ARBA" id="ARBA00022741"/>
    </source>
</evidence>
<dbReference type="KEGG" id="spar:SPRG_07842"/>
<evidence type="ECO:0000259" key="6">
    <source>
        <dbReference type="PROSITE" id="PS50011"/>
    </source>
</evidence>
<sequence length="292" mass="32410">MEPGWRHSTIYGRLAAMDQYILDAPLAKTAAGSHVLVCHHRQTHSRCVIKRTTERSSEAALGTVERDAYYLLASSHKPPLHGARHVVRLLHAFQEKQHQHLVLEHCANGDLYHALQTSRPGDRTMCAHKYFSQIAAGLGYIHSCGLAHRDLSLENVFVDANGNLKIGDFGLAMPLHGISTHAVGKSYYMAPEMHGPHGYSAAKVDVWSLGILLWMLLTGVPLVEASSDDDQAFGYLKRCGVRGLVDVWKLEMPNDAVEMLEMLLVVDPTRRPDMATVLQHDYCTACSPDDRI</sequence>
<dbReference type="InterPro" id="IPR000719">
    <property type="entry name" value="Prot_kinase_dom"/>
</dbReference>
<evidence type="ECO:0000313" key="8">
    <source>
        <dbReference type="Proteomes" id="UP000030745"/>
    </source>
</evidence>
<protein>
    <submittedName>
        <fullName evidence="7">CAMK protein kinase</fullName>
    </submittedName>
</protein>
<dbReference type="OrthoDB" id="60484at2759"/>
<name>A0A067C8P8_SAPPC</name>
<evidence type="ECO:0000256" key="4">
    <source>
        <dbReference type="ARBA" id="ARBA00022777"/>
    </source>
</evidence>
<dbReference type="Gene3D" id="1.10.510.10">
    <property type="entry name" value="Transferase(Phosphotransferase) domain 1"/>
    <property type="match status" value="1"/>
</dbReference>
<evidence type="ECO:0000256" key="5">
    <source>
        <dbReference type="ARBA" id="ARBA00022840"/>
    </source>
</evidence>
<keyword evidence="5" id="KW-0067">ATP-binding</keyword>
<keyword evidence="2" id="KW-0808">Transferase</keyword>
<organism evidence="7 8">
    <name type="scientific">Saprolegnia parasitica (strain CBS 223.65)</name>
    <dbReference type="NCBI Taxonomy" id="695850"/>
    <lineage>
        <taxon>Eukaryota</taxon>
        <taxon>Sar</taxon>
        <taxon>Stramenopiles</taxon>
        <taxon>Oomycota</taxon>
        <taxon>Saprolegniomycetes</taxon>
        <taxon>Saprolegniales</taxon>
        <taxon>Saprolegniaceae</taxon>
        <taxon>Saprolegnia</taxon>
    </lineage>
</organism>
<dbReference type="PANTHER" id="PTHR24345">
    <property type="entry name" value="SERINE/THREONINE-PROTEIN KINASE PLK"/>
    <property type="match status" value="1"/>
</dbReference>
<proteinExistence type="predicted"/>
<evidence type="ECO:0000313" key="7">
    <source>
        <dbReference type="EMBL" id="KDO27134.1"/>
    </source>
</evidence>
<dbReference type="PANTHER" id="PTHR24345:SF91">
    <property type="entry name" value="SERINE_THREONINE-PROTEIN KINASE PLK4"/>
    <property type="match status" value="1"/>
</dbReference>
<dbReference type="GO" id="GO:0005524">
    <property type="term" value="F:ATP binding"/>
    <property type="evidence" value="ECO:0007669"/>
    <property type="project" value="UniProtKB-KW"/>
</dbReference>
<dbReference type="InterPro" id="IPR011009">
    <property type="entry name" value="Kinase-like_dom_sf"/>
</dbReference>
<reference evidence="7 8" key="1">
    <citation type="journal article" date="2013" name="PLoS Genet.">
        <title>Distinctive expansion of potential virulence genes in the genome of the oomycete fish pathogen Saprolegnia parasitica.</title>
        <authorList>
            <person name="Jiang R.H."/>
            <person name="de Bruijn I."/>
            <person name="Haas B.J."/>
            <person name="Belmonte R."/>
            <person name="Lobach L."/>
            <person name="Christie J."/>
            <person name="van den Ackerveken G."/>
            <person name="Bottin A."/>
            <person name="Bulone V."/>
            <person name="Diaz-Moreno S.M."/>
            <person name="Dumas B."/>
            <person name="Fan L."/>
            <person name="Gaulin E."/>
            <person name="Govers F."/>
            <person name="Grenville-Briggs L.J."/>
            <person name="Horner N.R."/>
            <person name="Levin J.Z."/>
            <person name="Mammella M."/>
            <person name="Meijer H.J."/>
            <person name="Morris P."/>
            <person name="Nusbaum C."/>
            <person name="Oome S."/>
            <person name="Phillips A.J."/>
            <person name="van Rooyen D."/>
            <person name="Rzeszutek E."/>
            <person name="Saraiva M."/>
            <person name="Secombes C.J."/>
            <person name="Seidl M.F."/>
            <person name="Snel B."/>
            <person name="Stassen J.H."/>
            <person name="Sykes S."/>
            <person name="Tripathy S."/>
            <person name="van den Berg H."/>
            <person name="Vega-Arreguin J.C."/>
            <person name="Wawra S."/>
            <person name="Young S.K."/>
            <person name="Zeng Q."/>
            <person name="Dieguez-Uribeondo J."/>
            <person name="Russ C."/>
            <person name="Tyler B.M."/>
            <person name="van West P."/>
        </authorList>
    </citation>
    <scope>NUCLEOTIDE SEQUENCE [LARGE SCALE GENOMIC DNA]</scope>
    <source>
        <strain evidence="7 8">CBS 223.65</strain>
    </source>
</reference>
<dbReference type="AlphaFoldDB" id="A0A067C8P8"/>
<dbReference type="STRING" id="695850.A0A067C8P8"/>
<dbReference type="SUPFAM" id="SSF56112">
    <property type="entry name" value="Protein kinase-like (PK-like)"/>
    <property type="match status" value="1"/>
</dbReference>
<keyword evidence="1" id="KW-0723">Serine/threonine-protein kinase</keyword>
<feature type="domain" description="Protein kinase" evidence="6">
    <location>
        <begin position="20"/>
        <end position="283"/>
    </location>
</feature>
<dbReference type="GO" id="GO:0004674">
    <property type="term" value="F:protein serine/threonine kinase activity"/>
    <property type="evidence" value="ECO:0007669"/>
    <property type="project" value="UniProtKB-KW"/>
</dbReference>
<accession>A0A067C8P8</accession>
<dbReference type="Pfam" id="PF00069">
    <property type="entry name" value="Pkinase"/>
    <property type="match status" value="1"/>
</dbReference>
<dbReference type="EMBL" id="KK583219">
    <property type="protein sequence ID" value="KDO27134.1"/>
    <property type="molecule type" value="Genomic_DNA"/>
</dbReference>
<dbReference type="Proteomes" id="UP000030745">
    <property type="component" value="Unassembled WGS sequence"/>
</dbReference>
<evidence type="ECO:0000256" key="1">
    <source>
        <dbReference type="ARBA" id="ARBA00022527"/>
    </source>
</evidence>